<dbReference type="PROSITE" id="PS50222">
    <property type="entry name" value="EF_HAND_2"/>
    <property type="match status" value="1"/>
</dbReference>
<organism evidence="2 3">
    <name type="scientific">Bodo saltans</name>
    <name type="common">Flagellated protozoan</name>
    <dbReference type="NCBI Taxonomy" id="75058"/>
    <lineage>
        <taxon>Eukaryota</taxon>
        <taxon>Discoba</taxon>
        <taxon>Euglenozoa</taxon>
        <taxon>Kinetoplastea</taxon>
        <taxon>Metakinetoplastina</taxon>
        <taxon>Eubodonida</taxon>
        <taxon>Bodonidae</taxon>
        <taxon>Bodo</taxon>
    </lineage>
</organism>
<dbReference type="SUPFAM" id="SSF47473">
    <property type="entry name" value="EF-hand"/>
    <property type="match status" value="1"/>
</dbReference>
<feature type="domain" description="EF-hand" evidence="1">
    <location>
        <begin position="283"/>
        <end position="318"/>
    </location>
</feature>
<evidence type="ECO:0000259" key="1">
    <source>
        <dbReference type="PROSITE" id="PS50222"/>
    </source>
</evidence>
<dbReference type="GO" id="GO:0005509">
    <property type="term" value="F:calcium ion binding"/>
    <property type="evidence" value="ECO:0007669"/>
    <property type="project" value="InterPro"/>
</dbReference>
<dbReference type="InterPro" id="IPR002048">
    <property type="entry name" value="EF_hand_dom"/>
</dbReference>
<sequence>MNKDFGLGQGLLSPVGQPYSAAEIHAKFPSTTPQELYGLLCKSCKCKVIPGVAMMFPDTQRSWGTMTSLDLSHSYVGPKGVVPVVEMCKALPNITSIALRDNYLSNESVWLLSKMALYHPSLTTLDLGKNPISWTGAMCLVELVTRNHHITDVLLVGTSIPPNVTEAISAQALKNASLGASRARNGINPCNHPTTIRQRAMRRYFHDVATRNGKQQDVGLTVPKSLLADGLKELWKISGREREITQRTPLFYENFVNRASQDSVTWEEFFLVIMLEDVKYNEGFVDRLKAIFEQFDVEGCGYVEARALRGMMTQLSPTQTPPTAEELQMKMRYYDLDSNMTLGWDEFLLLMYDHGPVVGSKGEMTQTPIPLVAHAHHN</sequence>
<accession>A0A0S4JE69</accession>
<keyword evidence="3" id="KW-1185">Reference proteome</keyword>
<dbReference type="InterPro" id="IPR001611">
    <property type="entry name" value="Leu-rich_rpt"/>
</dbReference>
<dbReference type="OMA" id="EFLYVAY"/>
<dbReference type="OrthoDB" id="418595at2759"/>
<dbReference type="Proteomes" id="UP000051952">
    <property type="component" value="Unassembled WGS sequence"/>
</dbReference>
<dbReference type="Pfam" id="PF13516">
    <property type="entry name" value="LRR_6"/>
    <property type="match status" value="1"/>
</dbReference>
<dbReference type="SUPFAM" id="SSF52047">
    <property type="entry name" value="RNI-like"/>
    <property type="match status" value="1"/>
</dbReference>
<dbReference type="EMBL" id="CYKH01001630">
    <property type="protein sequence ID" value="CUG88273.1"/>
    <property type="molecule type" value="Genomic_DNA"/>
</dbReference>
<dbReference type="Gene3D" id="3.80.10.10">
    <property type="entry name" value="Ribonuclease Inhibitor"/>
    <property type="match status" value="1"/>
</dbReference>
<dbReference type="InterPro" id="IPR011992">
    <property type="entry name" value="EF-hand-dom_pair"/>
</dbReference>
<evidence type="ECO:0000313" key="3">
    <source>
        <dbReference type="Proteomes" id="UP000051952"/>
    </source>
</evidence>
<reference evidence="3" key="1">
    <citation type="submission" date="2015-09" db="EMBL/GenBank/DDBJ databases">
        <authorList>
            <consortium name="Pathogen Informatics"/>
        </authorList>
    </citation>
    <scope>NUCLEOTIDE SEQUENCE [LARGE SCALE GENOMIC DNA]</scope>
    <source>
        <strain evidence="3">Lake Konstanz</strain>
    </source>
</reference>
<evidence type="ECO:0000313" key="2">
    <source>
        <dbReference type="EMBL" id="CUG88273.1"/>
    </source>
</evidence>
<dbReference type="VEuPathDB" id="TriTrypDB:BSAL_14680"/>
<dbReference type="AlphaFoldDB" id="A0A0S4JE69"/>
<gene>
    <name evidence="2" type="ORF">BSAL_14680</name>
</gene>
<dbReference type="Gene3D" id="1.10.238.10">
    <property type="entry name" value="EF-hand"/>
    <property type="match status" value="1"/>
</dbReference>
<dbReference type="InterPro" id="IPR032675">
    <property type="entry name" value="LRR_dom_sf"/>
</dbReference>
<protein>
    <submittedName>
        <fullName evidence="2">Leucine-rich repeat protein, putative</fullName>
    </submittedName>
</protein>
<proteinExistence type="predicted"/>
<name>A0A0S4JE69_BODSA</name>